<dbReference type="Pfam" id="PF00753">
    <property type="entry name" value="Lactamase_B"/>
    <property type="match status" value="1"/>
</dbReference>
<dbReference type="Proteomes" id="UP000317155">
    <property type="component" value="Unassembled WGS sequence"/>
</dbReference>
<dbReference type="InterPro" id="IPR036866">
    <property type="entry name" value="RibonucZ/Hydroxyglut_hydro"/>
</dbReference>
<comment type="caution">
    <text evidence="5">The sequence shown here is derived from an EMBL/GenBank/DDBJ whole genome shotgun (WGS) entry which is preliminary data.</text>
</comment>
<evidence type="ECO:0000259" key="4">
    <source>
        <dbReference type="Pfam" id="PF00753"/>
    </source>
</evidence>
<reference evidence="5 6" key="1">
    <citation type="submission" date="2019-07" db="EMBL/GenBank/DDBJ databases">
        <title>Insights of Desulfuromonas acetexigens electromicrobiology.</title>
        <authorList>
            <person name="Katuri K."/>
            <person name="Sapireddy V."/>
            <person name="Shaw D.R."/>
            <person name="Saikaly P."/>
        </authorList>
    </citation>
    <scope>NUCLEOTIDE SEQUENCE [LARGE SCALE GENOMIC DNA]</scope>
    <source>
        <strain evidence="5 6">2873</strain>
    </source>
</reference>
<feature type="domain" description="Metallo-beta-lactamase" evidence="4">
    <location>
        <begin position="355"/>
        <end position="477"/>
    </location>
</feature>
<gene>
    <name evidence="5" type="ORF">FL622_14215</name>
</gene>
<sequence length="550" mass="59949">MTFFRILFFVLLLLPLASPVLAKVTLGVVPQAQSLLSSEGAAQDFARLLEREMGEEVAVQFFKDEKELHEWVSRYRLVDVAAFSGGYLAKQLPGEFFRLEHPRPGTGNPAEHFVARQGLYPWMLKKLQKSFAALAQSGAAGSILGQSTSAPSSLPLPPPASSPPKSPPPVETRDEPKPEVVAAPPAEFSVQETLEEAAEVEAPPVAPVTEEMLDATDQGEAVDFTSPPDLPTTPPLPEPLANPLPLPVPAPLPAPAQPVSPSAPPSGEAVMTMTPGAGEEKRNPAGDQPSYAVEQLAENIYAALTLPGGQASSNAFFVVGPEYVVAGGAHMSQEAVNHLVTAIATVTDKPLRHFVLAHHHRGYHHIDYEFPAGVDLLISWPTWKTMDEEKRKPERPAFFFTDGLTLKLGETTVIMTNMGRAHSEGDTLVFFPEAEILFTSDLVYGESVGYLGDGYMEDWLLALEFIERLGAKQVIPGFGPPSDNRVIVAFKTYFRALVSEVLKHIEQGDSLERTVRSLRLPDHAELKGYEQFLGANVRRAYLELRENFVP</sequence>
<comment type="similarity">
    <text evidence="1">Belongs to the metallo-beta-lactamase superfamily. Class-B beta-lactamase family.</text>
</comment>
<dbReference type="GO" id="GO:0017001">
    <property type="term" value="P:antibiotic catabolic process"/>
    <property type="evidence" value="ECO:0007669"/>
    <property type="project" value="UniProtKB-ARBA"/>
</dbReference>
<keyword evidence="6" id="KW-1185">Reference proteome</keyword>
<feature type="chain" id="PRO_5022160088" description="Metallo-beta-lactamase domain-containing protein" evidence="3">
    <location>
        <begin position="23"/>
        <end position="550"/>
    </location>
</feature>
<evidence type="ECO:0000256" key="3">
    <source>
        <dbReference type="SAM" id="SignalP"/>
    </source>
</evidence>
<dbReference type="AlphaFoldDB" id="A0A550J7C9"/>
<dbReference type="Gene3D" id="3.60.15.10">
    <property type="entry name" value="Ribonuclease Z/Hydroxyacylglutathione hydrolase-like"/>
    <property type="match status" value="1"/>
</dbReference>
<dbReference type="PANTHER" id="PTHR42951:SF4">
    <property type="entry name" value="ACYL-COENZYME A THIOESTERASE MBLAC2"/>
    <property type="match status" value="1"/>
</dbReference>
<dbReference type="SUPFAM" id="SSF56281">
    <property type="entry name" value="Metallo-hydrolase/oxidoreductase"/>
    <property type="match status" value="1"/>
</dbReference>
<feature type="compositionally biased region" description="Pro residues" evidence="2">
    <location>
        <begin position="154"/>
        <end position="170"/>
    </location>
</feature>
<name>A0A550J7C9_9BACT</name>
<feature type="region of interest" description="Disordered" evidence="2">
    <location>
        <begin position="143"/>
        <end position="179"/>
    </location>
</feature>
<proteinExistence type="inferred from homology"/>
<feature type="region of interest" description="Disordered" evidence="2">
    <location>
        <begin position="220"/>
        <end position="287"/>
    </location>
</feature>
<dbReference type="InterPro" id="IPR001279">
    <property type="entry name" value="Metallo-B-lactamas"/>
</dbReference>
<evidence type="ECO:0000256" key="2">
    <source>
        <dbReference type="SAM" id="MobiDB-lite"/>
    </source>
</evidence>
<organism evidence="5 6">
    <name type="scientific">Trichloromonas acetexigens</name>
    <dbReference type="NCBI Taxonomy" id="38815"/>
    <lineage>
        <taxon>Bacteria</taxon>
        <taxon>Pseudomonadati</taxon>
        <taxon>Thermodesulfobacteriota</taxon>
        <taxon>Desulfuromonadia</taxon>
        <taxon>Desulfuromonadales</taxon>
        <taxon>Trichloromonadaceae</taxon>
        <taxon>Trichloromonas</taxon>
    </lineage>
</organism>
<evidence type="ECO:0000256" key="1">
    <source>
        <dbReference type="ARBA" id="ARBA00005250"/>
    </source>
</evidence>
<evidence type="ECO:0000313" key="5">
    <source>
        <dbReference type="EMBL" id="TRO79131.1"/>
    </source>
</evidence>
<dbReference type="EMBL" id="VJVV01000012">
    <property type="protein sequence ID" value="TRO79131.1"/>
    <property type="molecule type" value="Genomic_DNA"/>
</dbReference>
<protein>
    <recommendedName>
        <fullName evidence="4">Metallo-beta-lactamase domain-containing protein</fullName>
    </recommendedName>
</protein>
<feature type="signal peptide" evidence="3">
    <location>
        <begin position="1"/>
        <end position="22"/>
    </location>
</feature>
<dbReference type="InterPro" id="IPR050855">
    <property type="entry name" value="NDM-1-like"/>
</dbReference>
<dbReference type="OrthoDB" id="5290005at2"/>
<dbReference type="RefSeq" id="WP_092054035.1">
    <property type="nucleotide sequence ID" value="NZ_FOJJ01000004.1"/>
</dbReference>
<evidence type="ECO:0000313" key="6">
    <source>
        <dbReference type="Proteomes" id="UP000317155"/>
    </source>
</evidence>
<dbReference type="PANTHER" id="PTHR42951">
    <property type="entry name" value="METALLO-BETA-LACTAMASE DOMAIN-CONTAINING"/>
    <property type="match status" value="1"/>
</dbReference>
<keyword evidence="3" id="KW-0732">Signal</keyword>
<feature type="compositionally biased region" description="Pro residues" evidence="2">
    <location>
        <begin position="228"/>
        <end position="264"/>
    </location>
</feature>
<accession>A0A550J7C9</accession>